<dbReference type="Gene3D" id="1.25.40.10">
    <property type="entry name" value="Tetratricopeptide repeat domain"/>
    <property type="match status" value="1"/>
</dbReference>
<evidence type="ECO:0000256" key="4">
    <source>
        <dbReference type="PROSITE-ProRule" id="PRU00339"/>
    </source>
</evidence>
<dbReference type="RefSeq" id="WP_168084381.1">
    <property type="nucleotide sequence ID" value="NZ_JAAVJI010000007.1"/>
</dbReference>
<dbReference type="Gene3D" id="3.40.50.150">
    <property type="entry name" value="Vaccinia Virus protein VP39"/>
    <property type="match status" value="1"/>
</dbReference>
<keyword evidence="7" id="KW-1185">Reference proteome</keyword>
<protein>
    <submittedName>
        <fullName evidence="6">Chemotaxis protein CheR</fullName>
    </submittedName>
</protein>
<keyword evidence="3" id="KW-0949">S-adenosyl-L-methionine</keyword>
<sequence length="430" mass="46622">MNPEQPFLDFLYQRIGLDAASVGEATIARAVRLRQAAVHALTLADYWALLNRAQDEQQALIEAVIVPETWFMRYPESFAALGRLARARWSEQGSTRPLRLLSLPCSTGEEPYSLAMALFEAGLPPSAFIIDGVDVSPHSLAKARQGLYGRNSFRGDYKAFQARYFTAQADGHQLQARLAKQVKLQVGNILDPLLLAGEPPYDIVFCRNLLIYFDVPTQQQVVKTLKRLVQPDGVLFIGPAEGSLLTSNGMRPLGIAQAFAFVRQPAPTVGAPSPVAPAVPPTCWSAPPSRLAPVTHRPAVISAPGTAPGSAPVSAPAVKAEQGTDSEEALLEHIAVLANSGRSAQTQAACERYLRDHPPHAQVFYWLGLLSDVSGDTLQAQGFYRKALYLDPQHAEALVHLAMLMAAKGDTEGAQRLQARALRARKEPDA</sequence>
<evidence type="ECO:0000256" key="2">
    <source>
        <dbReference type="ARBA" id="ARBA00022679"/>
    </source>
</evidence>
<evidence type="ECO:0000313" key="6">
    <source>
        <dbReference type="EMBL" id="NJP01807.1"/>
    </source>
</evidence>
<dbReference type="PRINTS" id="PR00996">
    <property type="entry name" value="CHERMTFRASE"/>
</dbReference>
<dbReference type="SUPFAM" id="SSF53335">
    <property type="entry name" value="S-adenosyl-L-methionine-dependent methyltransferases"/>
    <property type="match status" value="1"/>
</dbReference>
<evidence type="ECO:0000313" key="7">
    <source>
        <dbReference type="Proteomes" id="UP000746535"/>
    </source>
</evidence>
<dbReference type="Proteomes" id="UP000746535">
    <property type="component" value="Unassembled WGS sequence"/>
</dbReference>
<keyword evidence="1" id="KW-0489">Methyltransferase</keyword>
<dbReference type="InterPro" id="IPR050903">
    <property type="entry name" value="Bact_Chemotaxis_MeTrfase"/>
</dbReference>
<dbReference type="PANTHER" id="PTHR24422">
    <property type="entry name" value="CHEMOTAXIS PROTEIN METHYLTRANSFERASE"/>
    <property type="match status" value="1"/>
</dbReference>
<organism evidence="6 7">
    <name type="scientific">Pseudomonas quercus</name>
    <dbReference type="NCBI Taxonomy" id="2722792"/>
    <lineage>
        <taxon>Bacteria</taxon>
        <taxon>Pseudomonadati</taxon>
        <taxon>Pseudomonadota</taxon>
        <taxon>Gammaproteobacteria</taxon>
        <taxon>Pseudomonadales</taxon>
        <taxon>Pseudomonadaceae</taxon>
        <taxon>Pseudomonas</taxon>
    </lineage>
</organism>
<dbReference type="CDD" id="cd02440">
    <property type="entry name" value="AdoMet_MTases"/>
    <property type="match status" value="1"/>
</dbReference>
<reference evidence="6 7" key="1">
    <citation type="submission" date="2020-03" db="EMBL/GenBank/DDBJ databases">
        <authorList>
            <person name="Wang L."/>
            <person name="He N."/>
            <person name="Li Y."/>
            <person name="Fang Y."/>
            <person name="Zhang F."/>
        </authorList>
    </citation>
    <scope>NUCLEOTIDE SEQUENCE [LARGE SCALE GENOMIC DNA]</scope>
    <source>
        <strain evidence="7">hsmgli-8</strain>
    </source>
</reference>
<dbReference type="InterPro" id="IPR022642">
    <property type="entry name" value="CheR_C"/>
</dbReference>
<dbReference type="InterPro" id="IPR029063">
    <property type="entry name" value="SAM-dependent_MTases_sf"/>
</dbReference>
<evidence type="ECO:0000256" key="3">
    <source>
        <dbReference type="ARBA" id="ARBA00022691"/>
    </source>
</evidence>
<dbReference type="Pfam" id="PF01739">
    <property type="entry name" value="CheR"/>
    <property type="match status" value="1"/>
</dbReference>
<dbReference type="PROSITE" id="PS50123">
    <property type="entry name" value="CHER"/>
    <property type="match status" value="1"/>
</dbReference>
<keyword evidence="4" id="KW-0802">TPR repeat</keyword>
<comment type="caution">
    <text evidence="6">The sequence shown here is derived from an EMBL/GenBank/DDBJ whole genome shotgun (WGS) entry which is preliminary data.</text>
</comment>
<feature type="repeat" description="TPR" evidence="4">
    <location>
        <begin position="361"/>
        <end position="394"/>
    </location>
</feature>
<name>A0ABX0YHY4_9PSED</name>
<dbReference type="InterPro" id="IPR011990">
    <property type="entry name" value="TPR-like_helical_dom_sf"/>
</dbReference>
<accession>A0ABX0YHY4</accession>
<dbReference type="InterPro" id="IPR019734">
    <property type="entry name" value="TPR_rpt"/>
</dbReference>
<dbReference type="SUPFAM" id="SSF48452">
    <property type="entry name" value="TPR-like"/>
    <property type="match status" value="1"/>
</dbReference>
<evidence type="ECO:0000259" key="5">
    <source>
        <dbReference type="PROSITE" id="PS50123"/>
    </source>
</evidence>
<dbReference type="EMBL" id="JAAVJI010000007">
    <property type="protein sequence ID" value="NJP01807.1"/>
    <property type="molecule type" value="Genomic_DNA"/>
</dbReference>
<keyword evidence="2" id="KW-0808">Transferase</keyword>
<gene>
    <name evidence="6" type="ORF">HBH25_13210</name>
</gene>
<proteinExistence type="predicted"/>
<dbReference type="PANTHER" id="PTHR24422:SF19">
    <property type="entry name" value="CHEMOTAXIS PROTEIN METHYLTRANSFERASE"/>
    <property type="match status" value="1"/>
</dbReference>
<dbReference type="PROSITE" id="PS50005">
    <property type="entry name" value="TPR"/>
    <property type="match status" value="1"/>
</dbReference>
<dbReference type="InterPro" id="IPR000780">
    <property type="entry name" value="CheR_MeTrfase"/>
</dbReference>
<dbReference type="SMART" id="SM00138">
    <property type="entry name" value="MeTrc"/>
    <property type="match status" value="1"/>
</dbReference>
<evidence type="ECO:0000256" key="1">
    <source>
        <dbReference type="ARBA" id="ARBA00022603"/>
    </source>
</evidence>
<feature type="domain" description="CheR-type methyltransferase" evidence="5">
    <location>
        <begin position="7"/>
        <end position="241"/>
    </location>
</feature>